<protein>
    <submittedName>
        <fullName evidence="1">Uncharacterized protein</fullName>
    </submittedName>
</protein>
<organism evidence="1 2">
    <name type="scientific">Undibacterium griseum</name>
    <dbReference type="NCBI Taxonomy" id="2762295"/>
    <lineage>
        <taxon>Bacteria</taxon>
        <taxon>Pseudomonadati</taxon>
        <taxon>Pseudomonadota</taxon>
        <taxon>Betaproteobacteria</taxon>
        <taxon>Burkholderiales</taxon>
        <taxon>Oxalobacteraceae</taxon>
        <taxon>Undibacterium</taxon>
    </lineage>
</organism>
<reference evidence="1 2" key="1">
    <citation type="submission" date="2020-08" db="EMBL/GenBank/DDBJ databases">
        <title>Novel species isolated from subtropical streams in China.</title>
        <authorList>
            <person name="Lu H."/>
        </authorList>
    </citation>
    <scope>NUCLEOTIDE SEQUENCE [LARGE SCALE GENOMIC DNA]</scope>
    <source>
        <strain evidence="1 2">FT31W</strain>
    </source>
</reference>
<dbReference type="Proteomes" id="UP000613113">
    <property type="component" value="Unassembled WGS sequence"/>
</dbReference>
<proteinExistence type="predicted"/>
<dbReference type="EMBL" id="JACOGC010000001">
    <property type="protein sequence ID" value="MBC3884336.1"/>
    <property type="molecule type" value="Genomic_DNA"/>
</dbReference>
<gene>
    <name evidence="1" type="ORF">H8K27_04255</name>
</gene>
<dbReference type="RefSeq" id="WP_186861927.1">
    <property type="nucleotide sequence ID" value="NZ_JACOGC010000001.1"/>
</dbReference>
<keyword evidence="2" id="KW-1185">Reference proteome</keyword>
<name>A0ABR6YKA7_9BURK</name>
<accession>A0ABR6YKA7</accession>
<sequence length="53" mass="6071">MKVTGRKSGIFSFFRQHKLVPAIGALMRFYTSSEQQQRFHSTLHKAATKCSLI</sequence>
<evidence type="ECO:0000313" key="1">
    <source>
        <dbReference type="EMBL" id="MBC3884336.1"/>
    </source>
</evidence>
<evidence type="ECO:0000313" key="2">
    <source>
        <dbReference type="Proteomes" id="UP000613113"/>
    </source>
</evidence>
<comment type="caution">
    <text evidence="1">The sequence shown here is derived from an EMBL/GenBank/DDBJ whole genome shotgun (WGS) entry which is preliminary data.</text>
</comment>